<name>A0A3M8P5B2_9BACL</name>
<evidence type="ECO:0000313" key="1">
    <source>
        <dbReference type="EMBL" id="RNF38404.1"/>
    </source>
</evidence>
<keyword evidence="2" id="KW-1185">Reference proteome</keyword>
<proteinExistence type="predicted"/>
<evidence type="ECO:0000313" key="2">
    <source>
        <dbReference type="Proteomes" id="UP000275473"/>
    </source>
</evidence>
<organism evidence="1 2">
    <name type="scientific">Planococcus salinus</name>
    <dbReference type="NCBI Taxonomy" id="1848460"/>
    <lineage>
        <taxon>Bacteria</taxon>
        <taxon>Bacillati</taxon>
        <taxon>Bacillota</taxon>
        <taxon>Bacilli</taxon>
        <taxon>Bacillales</taxon>
        <taxon>Caryophanaceae</taxon>
        <taxon>Planococcus</taxon>
    </lineage>
</organism>
<evidence type="ECO:0008006" key="3">
    <source>
        <dbReference type="Google" id="ProtNLM"/>
    </source>
</evidence>
<dbReference type="OrthoDB" id="2967073at2"/>
<gene>
    <name evidence="1" type="ORF">EEX84_14915</name>
</gene>
<dbReference type="RefSeq" id="WP_123166445.1">
    <property type="nucleotide sequence ID" value="NZ_RIAX01000015.1"/>
</dbReference>
<dbReference type="Proteomes" id="UP000275473">
    <property type="component" value="Unassembled WGS sequence"/>
</dbReference>
<reference evidence="1 2" key="1">
    <citation type="journal article" date="2018" name="Int. J. Syst. Evol. Microbiol.">
        <title>Planococcus salinus sp. nov., a moderately halophilic bacterium isolated from a saline-alkali soil.</title>
        <authorList>
            <person name="Gan L."/>
        </authorList>
    </citation>
    <scope>NUCLEOTIDE SEQUENCE [LARGE SCALE GENOMIC DNA]</scope>
    <source>
        <strain evidence="1 2">LCB217</strain>
    </source>
</reference>
<dbReference type="EMBL" id="RIAX01000015">
    <property type="protein sequence ID" value="RNF38404.1"/>
    <property type="molecule type" value="Genomic_DNA"/>
</dbReference>
<comment type="caution">
    <text evidence="1">The sequence shown here is derived from an EMBL/GenBank/DDBJ whole genome shotgun (WGS) entry which is preliminary data.</text>
</comment>
<sequence length="157" mass="18804">MRYWQYKGVVEREYKKSLKKVMYELCVEEGLNAAEGAKRLGLAKEVFVYWRNHYRFEKKQILFDETVKDLKHLQSRYEDDVKNVDLKRPLLHEKKQSVEGLEELVERMVEYYKVVHHKSGGLSTETAKLPLYEFSYEVVGEYRNGKLLEKVKEFNES</sequence>
<protein>
    <recommendedName>
        <fullName evidence="3">Transposase</fullName>
    </recommendedName>
</protein>
<dbReference type="AlphaFoldDB" id="A0A3M8P5B2"/>
<accession>A0A3M8P5B2</accession>